<dbReference type="CDD" id="cd06223">
    <property type="entry name" value="PRTases_typeI"/>
    <property type="match status" value="1"/>
</dbReference>
<evidence type="ECO:0000259" key="1">
    <source>
        <dbReference type="Pfam" id="PF00156"/>
    </source>
</evidence>
<dbReference type="SUPFAM" id="SSF53271">
    <property type="entry name" value="PRTase-like"/>
    <property type="match status" value="1"/>
</dbReference>
<dbReference type="NCBIfam" id="NF005592">
    <property type="entry name" value="PRK07322.1"/>
    <property type="match status" value="1"/>
</dbReference>
<dbReference type="InterPro" id="IPR029057">
    <property type="entry name" value="PRTase-like"/>
</dbReference>
<comment type="caution">
    <text evidence="2">The sequence shown here is derived from an EMBL/GenBank/DDBJ whole genome shotgun (WGS) entry which is preliminary data.</text>
</comment>
<gene>
    <name evidence="2" type="ORF">IAC57_00590</name>
</gene>
<dbReference type="Pfam" id="PF00156">
    <property type="entry name" value="Pribosyltran"/>
    <property type="match status" value="1"/>
</dbReference>
<dbReference type="EMBL" id="DVMZ01000016">
    <property type="protein sequence ID" value="HIU58574.1"/>
    <property type="molecule type" value="Genomic_DNA"/>
</dbReference>
<accession>A0A9D1ME88</accession>
<feature type="domain" description="Phosphoribosyltransferase" evidence="1">
    <location>
        <begin position="42"/>
        <end position="172"/>
    </location>
</feature>
<sequence>MDKEEQKFYTVDFEGFEAHLPILPLPSGIRIAFFNLHGDSALTERCAKLLTEKLRDCDVLITAESKGLQLTHCIARNLGQRFYAVARKSKKLYMQDGIDVTIESSITTGKEQKLYLSKHDVDLIRGKKVGIVDDVVSTGASLSGLEALVEKAGGIICKKAFVLAEGRAAERPDVVYLNTIPVFA</sequence>
<dbReference type="PANTHER" id="PTHR43218">
    <property type="entry name" value="PHOSPHORIBOSYLTRANSFERASE-RELATED"/>
    <property type="match status" value="1"/>
</dbReference>
<dbReference type="EC" id="2.4.2.7" evidence="2"/>
<keyword evidence="2" id="KW-0808">Transferase</keyword>
<keyword evidence="2" id="KW-0328">Glycosyltransferase</keyword>
<name>A0A9D1ME88_9FIRM</name>
<proteinExistence type="predicted"/>
<dbReference type="InterPro" id="IPR000836">
    <property type="entry name" value="PRTase_dom"/>
</dbReference>
<organism evidence="2 3">
    <name type="scientific">Candidatus Scatosoma pullistercoris</name>
    <dbReference type="NCBI Taxonomy" id="2840934"/>
    <lineage>
        <taxon>Bacteria</taxon>
        <taxon>Bacillati</taxon>
        <taxon>Bacillota</taxon>
        <taxon>Clostridia</taxon>
        <taxon>Candidatus Scatosoma</taxon>
    </lineage>
</organism>
<dbReference type="AlphaFoldDB" id="A0A9D1ME88"/>
<evidence type="ECO:0000313" key="2">
    <source>
        <dbReference type="EMBL" id="HIU58574.1"/>
    </source>
</evidence>
<evidence type="ECO:0000313" key="3">
    <source>
        <dbReference type="Proteomes" id="UP000824081"/>
    </source>
</evidence>
<protein>
    <submittedName>
        <fullName evidence="2">Adenine phosphoribosyltransferase</fullName>
        <ecNumber evidence="2">2.4.2.7</ecNumber>
    </submittedName>
</protein>
<dbReference type="Proteomes" id="UP000824081">
    <property type="component" value="Unassembled WGS sequence"/>
</dbReference>
<dbReference type="PANTHER" id="PTHR43218:SF1">
    <property type="entry name" value="PHOSPHORIBOSYLTRANSFERASE"/>
    <property type="match status" value="1"/>
</dbReference>
<reference evidence="2" key="2">
    <citation type="journal article" date="2021" name="PeerJ">
        <title>Extensive microbial diversity within the chicken gut microbiome revealed by metagenomics and culture.</title>
        <authorList>
            <person name="Gilroy R."/>
            <person name="Ravi A."/>
            <person name="Getino M."/>
            <person name="Pursley I."/>
            <person name="Horton D.L."/>
            <person name="Alikhan N.F."/>
            <person name="Baker D."/>
            <person name="Gharbi K."/>
            <person name="Hall N."/>
            <person name="Watson M."/>
            <person name="Adriaenssens E.M."/>
            <person name="Foster-Nyarko E."/>
            <person name="Jarju S."/>
            <person name="Secka A."/>
            <person name="Antonio M."/>
            <person name="Oren A."/>
            <person name="Chaudhuri R.R."/>
            <person name="La Ragione R."/>
            <person name="Hildebrand F."/>
            <person name="Pallen M.J."/>
        </authorList>
    </citation>
    <scope>NUCLEOTIDE SEQUENCE</scope>
    <source>
        <strain evidence="2">11687</strain>
    </source>
</reference>
<dbReference type="Gene3D" id="3.40.50.2020">
    <property type="match status" value="1"/>
</dbReference>
<dbReference type="GO" id="GO:0003999">
    <property type="term" value="F:adenine phosphoribosyltransferase activity"/>
    <property type="evidence" value="ECO:0007669"/>
    <property type="project" value="UniProtKB-EC"/>
</dbReference>
<reference evidence="2" key="1">
    <citation type="submission" date="2020-10" db="EMBL/GenBank/DDBJ databases">
        <authorList>
            <person name="Gilroy R."/>
        </authorList>
    </citation>
    <scope>NUCLEOTIDE SEQUENCE</scope>
    <source>
        <strain evidence="2">11687</strain>
    </source>
</reference>